<evidence type="ECO:0000256" key="12">
    <source>
        <dbReference type="ARBA" id="ARBA00025536"/>
    </source>
</evidence>
<dbReference type="GeneID" id="63786168"/>
<evidence type="ECO:0000256" key="7">
    <source>
        <dbReference type="ARBA" id="ARBA00022892"/>
    </source>
</evidence>
<name>A0A1Y2FDR5_PROLT</name>
<comment type="caution">
    <text evidence="18">The sequence shown here is derived from an EMBL/GenBank/DDBJ whole genome shotgun (WGS) entry which is preliminary data.</text>
</comment>
<dbReference type="CDD" id="cd00200">
    <property type="entry name" value="WD40"/>
    <property type="match status" value="1"/>
</dbReference>
<dbReference type="InterPro" id="IPR036322">
    <property type="entry name" value="WD40_repeat_dom_sf"/>
</dbReference>
<evidence type="ECO:0000256" key="9">
    <source>
        <dbReference type="ARBA" id="ARBA00023034"/>
    </source>
</evidence>
<dbReference type="GO" id="GO:0006888">
    <property type="term" value="P:endoplasmic reticulum to Golgi vesicle-mediated transport"/>
    <property type="evidence" value="ECO:0007669"/>
    <property type="project" value="TreeGrafter"/>
</dbReference>
<evidence type="ECO:0000256" key="15">
    <source>
        <dbReference type="SAM" id="MobiDB-lite"/>
    </source>
</evidence>
<dbReference type="OMA" id="YVDYYPQ"/>
<dbReference type="Pfam" id="PF23953">
    <property type="entry name" value="TPR_COPA_B"/>
    <property type="match status" value="1"/>
</dbReference>
<dbReference type="GO" id="GO:0030126">
    <property type="term" value="C:COPI vesicle coat"/>
    <property type="evidence" value="ECO:0007669"/>
    <property type="project" value="TreeGrafter"/>
</dbReference>
<dbReference type="PIRSF" id="PIRSF005567">
    <property type="entry name" value="Coatomer_beta'_subunit"/>
    <property type="match status" value="1"/>
</dbReference>
<keyword evidence="11 13" id="KW-0968">Cytoplasmic vesicle</keyword>
<evidence type="ECO:0000256" key="1">
    <source>
        <dbReference type="ARBA" id="ARBA00004347"/>
    </source>
</evidence>
<feature type="repeat" description="WD" evidence="14">
    <location>
        <begin position="62"/>
        <end position="103"/>
    </location>
</feature>
<keyword evidence="8 13" id="KW-0653">Protein transport</keyword>
<evidence type="ECO:0000256" key="4">
    <source>
        <dbReference type="ARBA" id="ARBA00022490"/>
    </source>
</evidence>
<dbReference type="CDD" id="cd22947">
    <property type="entry name" value="Coatomer_WDAD_beta-like"/>
    <property type="match status" value="1"/>
</dbReference>
<evidence type="ECO:0000256" key="8">
    <source>
        <dbReference type="ARBA" id="ARBA00022927"/>
    </source>
</evidence>
<evidence type="ECO:0000256" key="10">
    <source>
        <dbReference type="ARBA" id="ARBA00023136"/>
    </source>
</evidence>
<evidence type="ECO:0000313" key="18">
    <source>
        <dbReference type="EMBL" id="ORY80985.1"/>
    </source>
</evidence>
<dbReference type="AlphaFoldDB" id="A0A1Y2FDR5"/>
<keyword evidence="19" id="KW-1185">Reference proteome</keyword>
<dbReference type="GO" id="GO:0006886">
    <property type="term" value="P:intracellular protein transport"/>
    <property type="evidence" value="ECO:0007669"/>
    <property type="project" value="UniProtKB-UniRule"/>
</dbReference>
<dbReference type="GO" id="GO:0005198">
    <property type="term" value="F:structural molecule activity"/>
    <property type="evidence" value="ECO:0007669"/>
    <property type="project" value="UniProtKB-UniRule"/>
</dbReference>
<dbReference type="Gene3D" id="2.130.10.10">
    <property type="entry name" value="YVTN repeat-like/Quinoprotein amine dehydrogenase"/>
    <property type="match status" value="1"/>
</dbReference>
<keyword evidence="10 13" id="KW-0472">Membrane</keyword>
<keyword evidence="9 13" id="KW-0333">Golgi apparatus</keyword>
<feature type="repeat" description="WD" evidence="14">
    <location>
        <begin position="192"/>
        <end position="233"/>
    </location>
</feature>
<feature type="domain" description="COPA/B TPR" evidence="17">
    <location>
        <begin position="563"/>
        <end position="743"/>
    </location>
</feature>
<gene>
    <name evidence="18" type="ORF">BCR37DRAFT_380870</name>
</gene>
<accession>A0A1Y2FDR5</accession>
<sequence length="805" mass="89102">MYNGQVLLYNYQTSAIIKTFEITDVPIRACRFIARKNWFVCGSDDFMLRCFNFNTGEKVIQFEAHPDYIRCLAVHPTLPLVLSGSDDMTIRCWNFDQSWKLQQTFEGHAHYVMSLAFNPKDTNTFASSCLDKTVKTWSIGSPRANFTLDAHDRGVNYVDYYPQNDKPYMITTGDDKQIKIWDYQTKACVQILEGHTSNVSFAVFHPEIPVIVSGSEDGTIKIWHSGTYRLEQTLSYGLERAWCVGVLKGRNDICMGFDEGCVVLKMGREEPAVSMDAAGKLIWSRGTEIQTAIVKAEDEALKDGERLSLTVKDLGACEVYPAMLQHSPNGRFVVVCGDGEYILYTALAWRNKAFGAATQFVWSVDSNEYAIREANGGVKVFKQFRERVGLLDLGFACESLFGGQLLGVSAGESVSLFDWTSGQLVRRIDVAGCQDIFWSEEGDLFALCVDDAFYVLRFDRAAYDEAVAAGTASEDDAGVEDAFEVIATINERVVNGRWAGDCFIYADSANRLQYLIGDQTHTVSHFDGGYYFLGYIPRDGRVYLADKDMHVVGYKLSLELIQYQTLITRGEEAEAAEMLATMPEEEKPRIARFLESRGLKDLALSVTTDPEQRFELALSLGQLETASAIAEQSGSEAKWKVVGDAALSHWDFALAERCFTKARDLPSLLLLHSATGHVEGLEALAEDARKAGLFNIAFAAQWSTGDAAGCVSTLKQAGREAEACLLARAYAPASVSSTMEDWRQRLVKDGRGKIAERLMEPEGLAEAETSTSNQGGDLVDLTETGEEVKEPSAGGKKKKGKKAKD</sequence>
<dbReference type="InterPro" id="IPR016453">
    <property type="entry name" value="COPB2"/>
</dbReference>
<dbReference type="OrthoDB" id="10261470at2759"/>
<dbReference type="PANTHER" id="PTHR19876">
    <property type="entry name" value="COATOMER"/>
    <property type="match status" value="1"/>
</dbReference>
<dbReference type="STRING" id="56484.A0A1Y2FDR5"/>
<feature type="repeat" description="WD" evidence="14">
    <location>
        <begin position="148"/>
        <end position="191"/>
    </location>
</feature>
<feature type="compositionally biased region" description="Basic residues" evidence="15">
    <location>
        <begin position="795"/>
        <end position="805"/>
    </location>
</feature>
<keyword evidence="7 13" id="KW-0931">ER-Golgi transport</keyword>
<evidence type="ECO:0000259" key="16">
    <source>
        <dbReference type="Pfam" id="PF04053"/>
    </source>
</evidence>
<dbReference type="Proteomes" id="UP000193685">
    <property type="component" value="Unassembled WGS sequence"/>
</dbReference>
<dbReference type="Gene3D" id="1.25.40.470">
    <property type="match status" value="1"/>
</dbReference>
<comment type="similarity">
    <text evidence="2 13">Belongs to the WD repeat COPB2 family.</text>
</comment>
<dbReference type="InterPro" id="IPR015943">
    <property type="entry name" value="WD40/YVTN_repeat-like_dom_sf"/>
</dbReference>
<feature type="region of interest" description="Disordered" evidence="15">
    <location>
        <begin position="759"/>
        <end position="805"/>
    </location>
</feature>
<dbReference type="PROSITE" id="PS50294">
    <property type="entry name" value="WD_REPEATS_REGION"/>
    <property type="match status" value="4"/>
</dbReference>
<evidence type="ECO:0000256" key="3">
    <source>
        <dbReference type="ARBA" id="ARBA00022448"/>
    </source>
</evidence>
<keyword evidence="5 14" id="KW-0853">WD repeat</keyword>
<dbReference type="SUPFAM" id="SSF50978">
    <property type="entry name" value="WD40 repeat-like"/>
    <property type="match status" value="2"/>
</dbReference>
<comment type="subcellular location">
    <subcellularLocation>
        <location evidence="1 13">Cytoplasmic vesicle</location>
        <location evidence="1 13">COPI-coated vesicle membrane</location>
        <topology evidence="1 13">Peripheral membrane protein</topology>
        <orientation evidence="1 13">Cytoplasmic side</orientation>
    </subcellularLocation>
    <subcellularLocation>
        <location evidence="13">Golgi apparatus membrane</location>
        <topology evidence="13">Peripheral membrane protein</topology>
        <orientation evidence="13">Cytoplasmic side</orientation>
    </subcellularLocation>
    <text evidence="13">The coatomer is cytoplasmic or polymerized on the cytoplasmic side of the Golgi, as well as on the vesicles/buds originating from it.</text>
</comment>
<comment type="function">
    <text evidence="12 13">The coatomer is a cytosolic protein complex that binds to dilysine motifs and reversibly associates with Golgi non-clathrin-coated vesicles, which further mediate biosynthetic protein transport from the ER, via the Golgi up to the trans Golgi network. Coatomer complex is required for budding from Golgi membranes, and is essential for the retrograde Golgi-to-ER transport of dilysine-tagged proteins.</text>
</comment>
<evidence type="ECO:0000256" key="13">
    <source>
        <dbReference type="PIRNR" id="PIRNR005567"/>
    </source>
</evidence>
<protein>
    <recommendedName>
        <fullName evidence="13">Coatomer subunit beta'</fullName>
    </recommendedName>
</protein>
<keyword evidence="4 13" id="KW-0963">Cytoplasm</keyword>
<dbReference type="PRINTS" id="PR00320">
    <property type="entry name" value="GPROTEINBRPT"/>
</dbReference>
<dbReference type="PANTHER" id="PTHR19876:SF2">
    <property type="entry name" value="COATOMER SUBUNIT BETA"/>
    <property type="match status" value="1"/>
</dbReference>
<dbReference type="PROSITE" id="PS50082">
    <property type="entry name" value="WD_REPEATS_2"/>
    <property type="match status" value="4"/>
</dbReference>
<dbReference type="FunFam" id="2.130.10.10:FF:000016">
    <property type="entry name" value="Coatomer alpha subunit, putative"/>
    <property type="match status" value="1"/>
</dbReference>
<dbReference type="InterPro" id="IPR001680">
    <property type="entry name" value="WD40_rpt"/>
</dbReference>
<evidence type="ECO:0000256" key="5">
    <source>
        <dbReference type="ARBA" id="ARBA00022574"/>
    </source>
</evidence>
<evidence type="ECO:0000313" key="19">
    <source>
        <dbReference type="Proteomes" id="UP000193685"/>
    </source>
</evidence>
<evidence type="ECO:0000256" key="14">
    <source>
        <dbReference type="PROSITE-ProRule" id="PRU00221"/>
    </source>
</evidence>
<dbReference type="SMART" id="SM00320">
    <property type="entry name" value="WD40"/>
    <property type="match status" value="5"/>
</dbReference>
<dbReference type="Pfam" id="PF04053">
    <property type="entry name" value="B-prop_COPA_B_2nd"/>
    <property type="match status" value="1"/>
</dbReference>
<dbReference type="Pfam" id="PF00400">
    <property type="entry name" value="WD40"/>
    <property type="match status" value="4"/>
</dbReference>
<evidence type="ECO:0000256" key="11">
    <source>
        <dbReference type="ARBA" id="ARBA00023329"/>
    </source>
</evidence>
<dbReference type="FunFam" id="1.25.40.470:FF:000001">
    <property type="entry name" value="Coatomer subunit beta"/>
    <property type="match status" value="1"/>
</dbReference>
<feature type="repeat" description="WD" evidence="14">
    <location>
        <begin position="105"/>
        <end position="147"/>
    </location>
</feature>
<dbReference type="GO" id="GO:0006891">
    <property type="term" value="P:intra-Golgi vesicle-mediated transport"/>
    <property type="evidence" value="ECO:0007669"/>
    <property type="project" value="TreeGrafter"/>
</dbReference>
<keyword evidence="3 13" id="KW-0813">Transport</keyword>
<evidence type="ECO:0000259" key="17">
    <source>
        <dbReference type="Pfam" id="PF23953"/>
    </source>
</evidence>
<feature type="domain" description="COPA/B second beta-propeller" evidence="16">
    <location>
        <begin position="287"/>
        <end position="546"/>
    </location>
</feature>
<dbReference type="InterPro" id="IPR056176">
    <property type="entry name" value="TPR_COPA_B"/>
</dbReference>
<dbReference type="GO" id="GO:0006890">
    <property type="term" value="P:retrograde vesicle-mediated transport, Golgi to endoplasmic reticulum"/>
    <property type="evidence" value="ECO:0007669"/>
    <property type="project" value="TreeGrafter"/>
</dbReference>
<organism evidence="18 19">
    <name type="scientific">Protomyces lactucae-debilis</name>
    <dbReference type="NCBI Taxonomy" id="2754530"/>
    <lineage>
        <taxon>Eukaryota</taxon>
        <taxon>Fungi</taxon>
        <taxon>Dikarya</taxon>
        <taxon>Ascomycota</taxon>
        <taxon>Taphrinomycotina</taxon>
        <taxon>Taphrinomycetes</taxon>
        <taxon>Taphrinales</taxon>
        <taxon>Protomycetaceae</taxon>
        <taxon>Protomyces</taxon>
    </lineage>
</organism>
<evidence type="ECO:0000256" key="2">
    <source>
        <dbReference type="ARBA" id="ARBA00010844"/>
    </source>
</evidence>
<dbReference type="RefSeq" id="XP_040724630.1">
    <property type="nucleotide sequence ID" value="XM_040869569.1"/>
</dbReference>
<keyword evidence="6" id="KW-0677">Repeat</keyword>
<comment type="subunit">
    <text evidence="13">Oligomeric complex that consists of at least the alpha, beta, beta', gamma, delta, epsilon and zeta subunits.</text>
</comment>
<dbReference type="EMBL" id="MCFI01000012">
    <property type="protein sequence ID" value="ORY80985.1"/>
    <property type="molecule type" value="Genomic_DNA"/>
</dbReference>
<reference evidence="18 19" key="1">
    <citation type="submission" date="2016-07" db="EMBL/GenBank/DDBJ databases">
        <title>Pervasive Adenine N6-methylation of Active Genes in Fungi.</title>
        <authorList>
            <consortium name="DOE Joint Genome Institute"/>
            <person name="Mondo S.J."/>
            <person name="Dannebaum R.O."/>
            <person name="Kuo R.C."/>
            <person name="Labutti K."/>
            <person name="Haridas S."/>
            <person name="Kuo A."/>
            <person name="Salamov A."/>
            <person name="Ahrendt S.R."/>
            <person name="Lipzen A."/>
            <person name="Sullivan W."/>
            <person name="Andreopoulos W.B."/>
            <person name="Clum A."/>
            <person name="Lindquist E."/>
            <person name="Daum C."/>
            <person name="Ramamoorthy G.K."/>
            <person name="Gryganskyi A."/>
            <person name="Culley D."/>
            <person name="Magnuson J.K."/>
            <person name="James T.Y."/>
            <person name="O'Malley M.A."/>
            <person name="Stajich J.E."/>
            <person name="Spatafora J.W."/>
            <person name="Visel A."/>
            <person name="Grigoriev I.V."/>
        </authorList>
    </citation>
    <scope>NUCLEOTIDE SEQUENCE [LARGE SCALE GENOMIC DNA]</scope>
    <source>
        <strain evidence="18 19">12-1054</strain>
    </source>
</reference>
<dbReference type="InterPro" id="IPR050844">
    <property type="entry name" value="Coatomer_complex_subunit"/>
</dbReference>
<dbReference type="InterPro" id="IPR020472">
    <property type="entry name" value="WD40_PAC1"/>
</dbReference>
<dbReference type="GO" id="GO:0000139">
    <property type="term" value="C:Golgi membrane"/>
    <property type="evidence" value="ECO:0007669"/>
    <property type="project" value="UniProtKB-SubCell"/>
</dbReference>
<evidence type="ECO:0000256" key="6">
    <source>
        <dbReference type="ARBA" id="ARBA00022737"/>
    </source>
</evidence>
<proteinExistence type="inferred from homology"/>
<dbReference type="InterPro" id="IPR006692">
    <property type="entry name" value="Beta-prop_COPA/B_2nd"/>
</dbReference>